<keyword evidence="3" id="KW-1185">Reference proteome</keyword>
<sequence length="153" mass="17451">MNKLTVFMLAAGVIAAPMAGAANLEDVRKTLASGSDYGIQEFRKIEFDDDHRGEKEIEGWMDDEWYVELDLDNDGQIRKEQRNRDRGERYGLPSSEISAYLEAAQSEGMSSFEEFKVNRRGHIEIEGRDDQGRELEVDFRTGSLDVVRIGRDD</sequence>
<dbReference type="AlphaFoldDB" id="A0A5B0VMK0"/>
<feature type="chain" id="PRO_5022890704" evidence="1">
    <location>
        <begin position="22"/>
        <end position="153"/>
    </location>
</feature>
<evidence type="ECO:0000313" key="3">
    <source>
        <dbReference type="Proteomes" id="UP000323161"/>
    </source>
</evidence>
<dbReference type="EMBL" id="VTUU01000001">
    <property type="protein sequence ID" value="KAA1175990.1"/>
    <property type="molecule type" value="Genomic_DNA"/>
</dbReference>
<dbReference type="Proteomes" id="UP000323161">
    <property type="component" value="Unassembled WGS sequence"/>
</dbReference>
<feature type="signal peptide" evidence="1">
    <location>
        <begin position="1"/>
        <end position="21"/>
    </location>
</feature>
<comment type="caution">
    <text evidence="2">The sequence shown here is derived from an EMBL/GenBank/DDBJ whole genome shotgun (WGS) entry which is preliminary data.</text>
</comment>
<organism evidence="2 3">
    <name type="scientific">Marinobacter salinexigens</name>
    <dbReference type="NCBI Taxonomy" id="2919747"/>
    <lineage>
        <taxon>Bacteria</taxon>
        <taxon>Pseudomonadati</taxon>
        <taxon>Pseudomonadota</taxon>
        <taxon>Gammaproteobacteria</taxon>
        <taxon>Pseudomonadales</taxon>
        <taxon>Marinobacteraceae</taxon>
        <taxon>Marinobacter</taxon>
    </lineage>
</organism>
<proteinExistence type="predicted"/>
<keyword evidence="1" id="KW-0732">Signal</keyword>
<dbReference type="RefSeq" id="WP_149598628.1">
    <property type="nucleotide sequence ID" value="NZ_VTUU01000001.1"/>
</dbReference>
<name>A0A5B0VMK0_9GAMM</name>
<protein>
    <submittedName>
        <fullName evidence="2">PepSY domain-containing protein</fullName>
    </submittedName>
</protein>
<gene>
    <name evidence="2" type="ORF">FWJ25_02335</name>
</gene>
<evidence type="ECO:0000256" key="1">
    <source>
        <dbReference type="SAM" id="SignalP"/>
    </source>
</evidence>
<evidence type="ECO:0000313" key="2">
    <source>
        <dbReference type="EMBL" id="KAA1175990.1"/>
    </source>
</evidence>
<accession>A0A5B0VMK0</accession>
<reference evidence="2 3" key="1">
    <citation type="submission" date="2019-08" db="EMBL/GenBank/DDBJ databases">
        <title>Marinobacter ZYF650 sp. nov., a marine bacterium isolated from seawater of the Mariana trench.</title>
        <authorList>
            <person name="Ahmad W."/>
        </authorList>
    </citation>
    <scope>NUCLEOTIDE SEQUENCE [LARGE SCALE GENOMIC DNA]</scope>
    <source>
        <strain evidence="2 3">ZYF650</strain>
    </source>
</reference>